<feature type="region of interest" description="Disordered" evidence="1">
    <location>
        <begin position="354"/>
        <end position="379"/>
    </location>
</feature>
<reference evidence="2 3" key="1">
    <citation type="submission" date="2018-09" db="EMBL/GenBank/DDBJ databases">
        <authorList>
            <person name="Peiro R."/>
            <person name="Begona"/>
            <person name="Cbmso G."/>
            <person name="Lopez M."/>
            <person name="Gonzalez S."/>
        </authorList>
    </citation>
    <scope>NUCLEOTIDE SEQUENCE [LARGE SCALE GENOMIC DNA]</scope>
</reference>
<feature type="region of interest" description="Disordered" evidence="1">
    <location>
        <begin position="77"/>
        <end position="218"/>
    </location>
</feature>
<feature type="compositionally biased region" description="Basic and acidic residues" evidence="1">
    <location>
        <begin position="120"/>
        <end position="130"/>
    </location>
</feature>
<dbReference type="AlphaFoldDB" id="A0A3P3ZDQ9"/>
<organism evidence="2 3">
    <name type="scientific">Leishmania braziliensis MHOM/BR/75/M2904</name>
    <dbReference type="NCBI Taxonomy" id="420245"/>
    <lineage>
        <taxon>Eukaryota</taxon>
        <taxon>Discoba</taxon>
        <taxon>Euglenozoa</taxon>
        <taxon>Kinetoplastea</taxon>
        <taxon>Metakinetoplastina</taxon>
        <taxon>Trypanosomatida</taxon>
        <taxon>Trypanosomatidae</taxon>
        <taxon>Leishmaniinae</taxon>
        <taxon>Leishmania</taxon>
        <taxon>Leishmania braziliensis species complex</taxon>
    </lineage>
</organism>
<feature type="region of interest" description="Disordered" evidence="1">
    <location>
        <begin position="260"/>
        <end position="284"/>
    </location>
</feature>
<feature type="compositionally biased region" description="Polar residues" evidence="1">
    <location>
        <begin position="110"/>
        <end position="119"/>
    </location>
</feature>
<gene>
    <name evidence="2" type="ORF">LBRM2904_31.1850</name>
</gene>
<dbReference type="Proteomes" id="UP000319462">
    <property type="component" value="Chromosome 31"/>
</dbReference>
<proteinExistence type="predicted"/>
<sequence length="379" mass="41725">MAADFLWVAVVSVLALFLVTLCALHARQLGFVQSVAPRGVDETPVMAATVLANRVNDDDLNTLTSSNTETHLYRAAAAEEEQPQDQLDTREHSRVESTYPNYRNPYTVDNLATHSSPTSGEERNSQRSRSDALPAVHPTSPHSHRHHNDRPQSSRSTSTRTTEIERSSEARYSSYSGQYNRPHDTIEGDIDDSLFPTPLPVDGASILPSHDRRRGRRRSYPVARDVLPLGVNNTNPLAPMRLLRNSISNVVRLSPAAPLHNAHGESRLSPRAWRGPAGGTRSSGRIRLWQRLRRNGGDSEPPSHNNESAGTVVNGYCCDEHGRRLQDEENCYGSAQYTSRGPGTAAVVETSLKEVKQEDGASLSVLSDAKPRTPDNDCE</sequence>
<accession>A0A3P3ZDQ9</accession>
<feature type="compositionally biased region" description="Basic and acidic residues" evidence="1">
    <location>
        <begin position="369"/>
        <end position="379"/>
    </location>
</feature>
<protein>
    <submittedName>
        <fullName evidence="2">Hypothetical_protein</fullName>
    </submittedName>
</protein>
<evidence type="ECO:0000313" key="3">
    <source>
        <dbReference type="Proteomes" id="UP000319462"/>
    </source>
</evidence>
<evidence type="ECO:0000313" key="2">
    <source>
        <dbReference type="EMBL" id="SYZ68376.1"/>
    </source>
</evidence>
<evidence type="ECO:0000256" key="1">
    <source>
        <dbReference type="SAM" id="MobiDB-lite"/>
    </source>
</evidence>
<dbReference type="EMBL" id="LS997630">
    <property type="protein sequence ID" value="SYZ68376.1"/>
    <property type="molecule type" value="Genomic_DNA"/>
</dbReference>
<name>A0A3P3ZDQ9_LEIBR</name>